<proteinExistence type="predicted"/>
<feature type="compositionally biased region" description="Low complexity" evidence="1">
    <location>
        <begin position="48"/>
        <end position="65"/>
    </location>
</feature>
<reference evidence="3" key="1">
    <citation type="journal article" date="2019" name="Int. J. Syst. Evol. Microbiol.">
        <title>The Global Catalogue of Microorganisms (GCM) 10K type strain sequencing project: providing services to taxonomists for standard genome sequencing and annotation.</title>
        <authorList>
            <consortium name="The Broad Institute Genomics Platform"/>
            <consortium name="The Broad Institute Genome Sequencing Center for Infectious Disease"/>
            <person name="Wu L."/>
            <person name="Ma J."/>
        </authorList>
    </citation>
    <scope>NUCLEOTIDE SEQUENCE [LARGE SCALE GENOMIC DNA]</scope>
    <source>
        <strain evidence="3">CGMCC 1.16060</strain>
    </source>
</reference>
<dbReference type="Proteomes" id="UP000655016">
    <property type="component" value="Unassembled WGS sequence"/>
</dbReference>
<accession>A0ABQ1TVE7</accession>
<dbReference type="RefSeq" id="WP_163393568.1">
    <property type="nucleotide sequence ID" value="NZ_BMKP01000002.1"/>
</dbReference>
<keyword evidence="3" id="KW-1185">Reference proteome</keyword>
<evidence type="ECO:0000313" key="3">
    <source>
        <dbReference type="Proteomes" id="UP000655016"/>
    </source>
</evidence>
<protein>
    <recommendedName>
        <fullName evidence="4">Lipoprotein</fullName>
    </recommendedName>
</protein>
<evidence type="ECO:0008006" key="4">
    <source>
        <dbReference type="Google" id="ProtNLM"/>
    </source>
</evidence>
<feature type="region of interest" description="Disordered" evidence="1">
    <location>
        <begin position="40"/>
        <end position="116"/>
    </location>
</feature>
<organism evidence="2 3">
    <name type="scientific">Flavobacterium limi</name>
    <dbReference type="NCBI Taxonomy" id="2045105"/>
    <lineage>
        <taxon>Bacteria</taxon>
        <taxon>Pseudomonadati</taxon>
        <taxon>Bacteroidota</taxon>
        <taxon>Flavobacteriia</taxon>
        <taxon>Flavobacteriales</taxon>
        <taxon>Flavobacteriaceae</taxon>
        <taxon>Flavobacterium</taxon>
    </lineage>
</organism>
<evidence type="ECO:0000313" key="2">
    <source>
        <dbReference type="EMBL" id="GGF03931.1"/>
    </source>
</evidence>
<dbReference type="EMBL" id="BMKP01000002">
    <property type="protein sequence ID" value="GGF03931.1"/>
    <property type="molecule type" value="Genomic_DNA"/>
</dbReference>
<gene>
    <name evidence="2" type="ORF">GCM10011518_11380</name>
</gene>
<comment type="caution">
    <text evidence="2">The sequence shown here is derived from an EMBL/GenBank/DDBJ whole genome shotgun (WGS) entry which is preliminary data.</text>
</comment>
<feature type="compositionally biased region" description="Polar residues" evidence="1">
    <location>
        <begin position="90"/>
        <end position="102"/>
    </location>
</feature>
<dbReference type="PROSITE" id="PS51257">
    <property type="entry name" value="PROKAR_LIPOPROTEIN"/>
    <property type="match status" value="1"/>
</dbReference>
<evidence type="ECO:0000256" key="1">
    <source>
        <dbReference type="SAM" id="MobiDB-lite"/>
    </source>
</evidence>
<sequence length="116" mass="11944">METLFKSKIIFLLIIIGIVFSCKNNQDGYSDEIDTEKSTIDSAGATSDTINANNSNGDNSTGSNAPKPSPGTNSAASNAGEGSGPGESANDASTYTSSSGLQRDSVDSKRKSNKSK</sequence>
<name>A0ABQ1TVE7_9FLAO</name>